<keyword evidence="7 8" id="KW-0472">Membrane</keyword>
<proteinExistence type="inferred from homology"/>
<evidence type="ECO:0000313" key="10">
    <source>
        <dbReference type="Proteomes" id="UP000607562"/>
    </source>
</evidence>
<gene>
    <name evidence="9" type="ORF">YA0871_17325</name>
</gene>
<evidence type="ECO:0000256" key="6">
    <source>
        <dbReference type="ARBA" id="ARBA00022989"/>
    </source>
</evidence>
<keyword evidence="3" id="KW-0813">Transport</keyword>
<dbReference type="PANTHER" id="PTHR32063">
    <property type="match status" value="1"/>
</dbReference>
<keyword evidence="4" id="KW-1003">Cell membrane</keyword>
<feature type="transmembrane region" description="Helical" evidence="8">
    <location>
        <begin position="1013"/>
        <end position="1036"/>
    </location>
</feature>
<keyword evidence="10" id="KW-1185">Reference proteome</keyword>
<dbReference type="PRINTS" id="PR00702">
    <property type="entry name" value="ACRIFLAVINRP"/>
</dbReference>
<evidence type="ECO:0000313" key="9">
    <source>
        <dbReference type="EMBL" id="MBI6634425.1"/>
    </source>
</evidence>
<dbReference type="RefSeq" id="WP_198708027.1">
    <property type="nucleotide sequence ID" value="NZ_JAEILM010000055.1"/>
</dbReference>
<name>A0ABS0V2C4_9PSED</name>
<dbReference type="SUPFAM" id="SSF82693">
    <property type="entry name" value="Multidrug efflux transporter AcrB pore domain, PN1, PN2, PC1 and PC2 subdomains"/>
    <property type="match status" value="3"/>
</dbReference>
<dbReference type="PANTHER" id="PTHR32063:SF24">
    <property type="entry name" value="CATION EFFLUX SYSTEM (ACRB_ACRD_ACRF FAMILY)"/>
    <property type="match status" value="1"/>
</dbReference>
<evidence type="ECO:0000256" key="3">
    <source>
        <dbReference type="ARBA" id="ARBA00022448"/>
    </source>
</evidence>
<dbReference type="SUPFAM" id="SSF82866">
    <property type="entry name" value="Multidrug efflux transporter AcrB transmembrane domain"/>
    <property type="match status" value="2"/>
</dbReference>
<feature type="transmembrane region" description="Helical" evidence="8">
    <location>
        <begin position="886"/>
        <end position="903"/>
    </location>
</feature>
<dbReference type="SUPFAM" id="SSF82714">
    <property type="entry name" value="Multidrug efflux transporter AcrB TolC docking domain, DN and DC subdomains"/>
    <property type="match status" value="2"/>
</dbReference>
<dbReference type="InterPro" id="IPR027463">
    <property type="entry name" value="AcrB_DN_DC_subdom"/>
</dbReference>
<protein>
    <submittedName>
        <fullName evidence="9">CusA/CzcA family heavy metal efflux RND transporter</fullName>
    </submittedName>
</protein>
<dbReference type="Proteomes" id="UP000607562">
    <property type="component" value="Unassembled WGS sequence"/>
</dbReference>
<dbReference type="Pfam" id="PF00873">
    <property type="entry name" value="ACR_tran"/>
    <property type="match status" value="1"/>
</dbReference>
<dbReference type="InterPro" id="IPR001036">
    <property type="entry name" value="Acrflvin-R"/>
</dbReference>
<feature type="transmembrane region" description="Helical" evidence="8">
    <location>
        <begin position="480"/>
        <end position="507"/>
    </location>
</feature>
<evidence type="ECO:0000256" key="1">
    <source>
        <dbReference type="ARBA" id="ARBA00004651"/>
    </source>
</evidence>
<evidence type="ECO:0000256" key="2">
    <source>
        <dbReference type="ARBA" id="ARBA00010942"/>
    </source>
</evidence>
<feature type="transmembrane region" description="Helical" evidence="8">
    <location>
        <begin position="539"/>
        <end position="558"/>
    </location>
</feature>
<dbReference type="InterPro" id="IPR004763">
    <property type="entry name" value="CusA-like"/>
</dbReference>
<dbReference type="NCBIfam" id="TIGR00914">
    <property type="entry name" value="2A0601"/>
    <property type="match status" value="1"/>
</dbReference>
<comment type="subcellular location">
    <subcellularLocation>
        <location evidence="1">Cell membrane</location>
        <topology evidence="1">Multi-pass membrane protein</topology>
    </subcellularLocation>
</comment>
<dbReference type="Gene3D" id="3.30.70.1440">
    <property type="entry name" value="Multidrug efflux transporter AcrB pore domain"/>
    <property type="match status" value="1"/>
</dbReference>
<keyword evidence="5 8" id="KW-0812">Transmembrane</keyword>
<feature type="transmembrane region" description="Helical" evidence="8">
    <location>
        <begin position="981"/>
        <end position="1001"/>
    </location>
</feature>
<evidence type="ECO:0000256" key="7">
    <source>
        <dbReference type="ARBA" id="ARBA00023136"/>
    </source>
</evidence>
<sequence>MFERLIQFAIEQRIIVLLAVLLMAGVGIASYQKLPIDAVPDITNVQVQINSAAAGFSPLETEQRITFPIETAMAGLPGLQQTRSLSRSGLSQVTVIFKDGTDLFFARQLVNERLQVAREQLPAGIETAMGPISTGLGEIFLWTVEAKDGARKEDGTPYTPTDLRVIQDWIIKPQLRNVPGVAEINTIGGFAKEYQIAPDPKRLAAYNLTLNDLVTALERNNANVGAGYIERSGEQLLIRAPGQVASIDDIANMVISTSDGTPIRVRNVAEVNIGRELRTGAATENGREVVLGTVFMLIGENSRSVSQAVAKKLEEINRSLPEGVVAVTVYDRTNLVEKAIATVKKNLFEGALLVVAVLFLFLGNIRAALITAMVIPLAMLFTFTGMFTNKVSANLMSLGALDFGIIVDGAVVIVENAIRRLAHAQQRHGRLLTRSERLHEVFAAAKEARRALIFGQLIIMVVYLPIFALTGVAGKMFHPMAFTVVIALLGAMILSVTFVPAAIALFVTGKVKEEENFVMRSARRVYDPVLNWVMTRRPLVFGLALLTIVVSGLVASRMGSEFIPSLSEGDFAQQALRVPGTSLTQSVQMQQQLEKTLLAQVPEIERVFARTGTAEIASDPMPPNISDSYVMLKPKDQWPDLKKSREAIIADIQRASAIVPGSAYELSQPIQLRFNELISGVRSDVAVKVFGDDMAVLNTTAGEIAETLQKLNGASEVKVEQTSGLPVLTINIDRDKAARFGLNVGDVQDTIAVAVGGRQAGTLYEGDRRFDMVVRLSDALRTDIDGLSRLLIPVPALAGNTSGQLGFIALSQVASLDLVLGPNQVSRENGKRLVIVSANVRGRDIGSFVEEAEAAITAQVKVPAGYWTTWGGQFEQLKEASERLRIVVPVALLLVFGLLFMMFNNLKDGLLVFTGIPFALTGGIMALWLRDIPLSISAGVGFIALSGVAVLNGLVMIAFIRNLREEGRSLPVAIHEGALTRLRPVLMTALVASLGFIPMALATGTGAEVQRPLATVVIGGIISSTLLTLLVLPALYQWAHRREE</sequence>
<feature type="transmembrane region" description="Helical" evidence="8">
    <location>
        <begin position="369"/>
        <end position="389"/>
    </location>
</feature>
<reference evidence="9 10" key="1">
    <citation type="submission" date="2020-12" db="EMBL/GenBank/DDBJ databases">
        <title>Comparative genomic insights into the epidemiology and virulence of plant pathogenic Pseudomonads from Turkey.</title>
        <authorList>
            <person name="Dillon M."/>
            <person name="Ruiz-Bedoya T."/>
            <person name="Bendalovic-Torma C."/>
            <person name="Guttman K.M."/>
            <person name="Kwak H."/>
            <person name="Middleton M.A."/>
            <person name="Wang P.W."/>
            <person name="Horuz S."/>
            <person name="Aysan Y."/>
            <person name="Guttman D.S."/>
        </authorList>
    </citation>
    <scope>NUCLEOTIDE SEQUENCE [LARGE SCALE GENOMIC DNA]</scope>
    <source>
        <strain evidence="9 10">Marul_2_1</strain>
    </source>
</reference>
<evidence type="ECO:0000256" key="5">
    <source>
        <dbReference type="ARBA" id="ARBA00022692"/>
    </source>
</evidence>
<comment type="similarity">
    <text evidence="2">Belongs to the resistance-nodulation-cell division (RND) (TC 2.A.6) family.</text>
</comment>
<dbReference type="Gene3D" id="3.30.70.1320">
    <property type="entry name" value="Multidrug efflux transporter AcrB pore domain like"/>
    <property type="match status" value="1"/>
</dbReference>
<feature type="transmembrane region" description="Helical" evidence="8">
    <location>
        <begin position="910"/>
        <end position="929"/>
    </location>
</feature>
<feature type="transmembrane region" description="Helical" evidence="8">
    <location>
        <begin position="346"/>
        <end position="362"/>
    </location>
</feature>
<feature type="transmembrane region" description="Helical" evidence="8">
    <location>
        <begin position="935"/>
        <end position="960"/>
    </location>
</feature>
<feature type="transmembrane region" description="Helical" evidence="8">
    <location>
        <begin position="451"/>
        <end position="474"/>
    </location>
</feature>
<dbReference type="Gene3D" id="1.20.1640.10">
    <property type="entry name" value="Multidrug efflux transporter AcrB transmembrane domain"/>
    <property type="match status" value="2"/>
</dbReference>
<evidence type="ECO:0000256" key="8">
    <source>
        <dbReference type="SAM" id="Phobius"/>
    </source>
</evidence>
<evidence type="ECO:0000256" key="4">
    <source>
        <dbReference type="ARBA" id="ARBA00022475"/>
    </source>
</evidence>
<feature type="transmembrane region" description="Helical" evidence="8">
    <location>
        <begin position="395"/>
        <end position="418"/>
    </location>
</feature>
<comment type="caution">
    <text evidence="9">The sequence shown here is derived from an EMBL/GenBank/DDBJ whole genome shotgun (WGS) entry which is preliminary data.</text>
</comment>
<dbReference type="Gene3D" id="3.30.2090.10">
    <property type="entry name" value="Multidrug efflux transporter AcrB TolC docking domain, DN and DC subdomains"/>
    <property type="match status" value="2"/>
</dbReference>
<organism evidence="9 10">
    <name type="scientific">Pseudomonas paralactis</name>
    <dbReference type="NCBI Taxonomy" id="1615673"/>
    <lineage>
        <taxon>Bacteria</taxon>
        <taxon>Pseudomonadati</taxon>
        <taxon>Pseudomonadota</taxon>
        <taxon>Gammaproteobacteria</taxon>
        <taxon>Pseudomonadales</taxon>
        <taxon>Pseudomonadaceae</taxon>
        <taxon>Pseudomonas</taxon>
    </lineage>
</organism>
<dbReference type="Gene3D" id="3.30.70.1430">
    <property type="entry name" value="Multidrug efflux transporter AcrB pore domain"/>
    <property type="match status" value="2"/>
</dbReference>
<keyword evidence="6 8" id="KW-1133">Transmembrane helix</keyword>
<accession>A0ABS0V2C4</accession>
<dbReference type="EMBL" id="JAEILM010000055">
    <property type="protein sequence ID" value="MBI6634425.1"/>
    <property type="molecule type" value="Genomic_DNA"/>
</dbReference>